<feature type="transmembrane region" description="Helical" evidence="1">
    <location>
        <begin position="228"/>
        <end position="249"/>
    </location>
</feature>
<dbReference type="Proteomes" id="UP001500967">
    <property type="component" value="Unassembled WGS sequence"/>
</dbReference>
<comment type="caution">
    <text evidence="2">The sequence shown here is derived from an EMBL/GenBank/DDBJ whole genome shotgun (WGS) entry which is preliminary data.</text>
</comment>
<dbReference type="Pfam" id="PF12730">
    <property type="entry name" value="ABC2_membrane_4"/>
    <property type="match status" value="1"/>
</dbReference>
<evidence type="ECO:0000313" key="2">
    <source>
        <dbReference type="EMBL" id="GAA0277321.1"/>
    </source>
</evidence>
<feature type="transmembrane region" description="Helical" evidence="1">
    <location>
        <begin position="20"/>
        <end position="38"/>
    </location>
</feature>
<keyword evidence="3" id="KW-1185">Reference proteome</keyword>
<sequence length="254" mass="25512">MIPAMAFEWAKLRSVRSTWWCLGVAAFLQLAYAVLIGLDARLDLEDSGGPSPLVVSDAGLLSLQFAQYALIAAALLAVTGEYSTGTISLTLRAVPVRGRMLAAKAVVVGGAVAVTGAVLHLAGSVAAGLVAGSAARWPVGDLAIDTLLTALYAATLAVFTLGLGTVLRSAVGGLTAVLVIAVVLPTVLARISIDAIQSVNDYLPGTAGVAALYGAVSDVADGQPYGPLTGVLVLAAWAAATAGAGYAVLTRRDA</sequence>
<proteinExistence type="predicted"/>
<keyword evidence="1" id="KW-1133">Transmembrane helix</keyword>
<name>A0ABN0V6E6_9ACTN</name>
<organism evidence="2 3">
    <name type="scientific">Cryptosporangium japonicum</name>
    <dbReference type="NCBI Taxonomy" id="80872"/>
    <lineage>
        <taxon>Bacteria</taxon>
        <taxon>Bacillati</taxon>
        <taxon>Actinomycetota</taxon>
        <taxon>Actinomycetes</taxon>
        <taxon>Cryptosporangiales</taxon>
        <taxon>Cryptosporangiaceae</taxon>
        <taxon>Cryptosporangium</taxon>
    </lineage>
</organism>
<dbReference type="RefSeq" id="WP_344653835.1">
    <property type="nucleotide sequence ID" value="NZ_BAAAGX010000035.1"/>
</dbReference>
<evidence type="ECO:0000256" key="1">
    <source>
        <dbReference type="SAM" id="Phobius"/>
    </source>
</evidence>
<feature type="transmembrane region" description="Helical" evidence="1">
    <location>
        <begin position="170"/>
        <end position="193"/>
    </location>
</feature>
<gene>
    <name evidence="2" type="ORF">GCM10009539_76400</name>
</gene>
<keyword evidence="1" id="KW-0472">Membrane</keyword>
<dbReference type="EMBL" id="BAAAGX010000035">
    <property type="protein sequence ID" value="GAA0277321.1"/>
    <property type="molecule type" value="Genomic_DNA"/>
</dbReference>
<feature type="transmembrane region" description="Helical" evidence="1">
    <location>
        <begin position="101"/>
        <end position="122"/>
    </location>
</feature>
<keyword evidence="1" id="KW-0812">Transmembrane</keyword>
<evidence type="ECO:0000313" key="3">
    <source>
        <dbReference type="Proteomes" id="UP001500967"/>
    </source>
</evidence>
<reference evidence="2 3" key="1">
    <citation type="journal article" date="2019" name="Int. J. Syst. Evol. Microbiol.">
        <title>The Global Catalogue of Microorganisms (GCM) 10K type strain sequencing project: providing services to taxonomists for standard genome sequencing and annotation.</title>
        <authorList>
            <consortium name="The Broad Institute Genomics Platform"/>
            <consortium name="The Broad Institute Genome Sequencing Center for Infectious Disease"/>
            <person name="Wu L."/>
            <person name="Ma J."/>
        </authorList>
    </citation>
    <scope>NUCLEOTIDE SEQUENCE [LARGE SCALE GENOMIC DNA]</scope>
    <source>
        <strain evidence="2 3">JCM 10425</strain>
    </source>
</reference>
<feature type="transmembrane region" description="Helical" evidence="1">
    <location>
        <begin position="58"/>
        <end position="80"/>
    </location>
</feature>
<accession>A0ABN0V6E6</accession>
<protein>
    <submittedName>
        <fullName evidence="2">ABC transporter permease subunit</fullName>
    </submittedName>
</protein>
<feature type="transmembrane region" description="Helical" evidence="1">
    <location>
        <begin position="142"/>
        <end position="163"/>
    </location>
</feature>